<evidence type="ECO:0000313" key="4">
    <source>
        <dbReference type="WBParaSite" id="TCONS_00002092.p1"/>
    </source>
</evidence>
<dbReference type="WBParaSite" id="TCONS_00002092.p1">
    <property type="protein sequence ID" value="TCONS_00002092.p1"/>
    <property type="gene ID" value="XLOC_001993"/>
</dbReference>
<proteinExistence type="predicted"/>
<feature type="region of interest" description="Disordered" evidence="1">
    <location>
        <begin position="30"/>
        <end position="101"/>
    </location>
</feature>
<reference evidence="4" key="1">
    <citation type="submission" date="2024-02" db="UniProtKB">
        <authorList>
            <consortium name="WormBaseParasite"/>
        </authorList>
    </citation>
    <scope>IDENTIFICATION</scope>
</reference>
<keyword evidence="2" id="KW-0732">Signal</keyword>
<feature type="chain" id="PRO_5042222949" evidence="2">
    <location>
        <begin position="16"/>
        <end position="172"/>
    </location>
</feature>
<name>A0AAF5CUU3_STRER</name>
<accession>A0AAF5CUU3</accession>
<sequence length="172" mass="19305">MVLFCILYNVILTCSNVNKGVLKKNVKDTGSKFSVGRKDNSSKKSEGKILREKSKKKMMKLSPDKWDDEGNDKDTQSRSKSSTKKKKDLSNGKDKKNLLNIDNTQDDVIIKPIKQEVPETVVSPKNVSKNDKPIARSEDSIVINGADYSGMKDKKITKEVNNFDAILNILIE</sequence>
<feature type="compositionally biased region" description="Basic and acidic residues" evidence="1">
    <location>
        <begin position="88"/>
        <end position="97"/>
    </location>
</feature>
<feature type="signal peptide" evidence="2">
    <location>
        <begin position="1"/>
        <end position="15"/>
    </location>
</feature>
<feature type="compositionally biased region" description="Basic and acidic residues" evidence="1">
    <location>
        <begin position="30"/>
        <end position="52"/>
    </location>
</feature>
<keyword evidence="3" id="KW-1185">Reference proteome</keyword>
<organism evidence="3 4">
    <name type="scientific">Strongyloides stercoralis</name>
    <name type="common">Threadworm</name>
    <dbReference type="NCBI Taxonomy" id="6248"/>
    <lineage>
        <taxon>Eukaryota</taxon>
        <taxon>Metazoa</taxon>
        <taxon>Ecdysozoa</taxon>
        <taxon>Nematoda</taxon>
        <taxon>Chromadorea</taxon>
        <taxon>Rhabditida</taxon>
        <taxon>Tylenchina</taxon>
        <taxon>Panagrolaimomorpha</taxon>
        <taxon>Strongyloidoidea</taxon>
        <taxon>Strongyloididae</taxon>
        <taxon>Strongyloides</taxon>
    </lineage>
</organism>
<protein>
    <submittedName>
        <fullName evidence="4">Uncharacterized protein</fullName>
    </submittedName>
</protein>
<evidence type="ECO:0000256" key="1">
    <source>
        <dbReference type="SAM" id="MobiDB-lite"/>
    </source>
</evidence>
<dbReference type="Proteomes" id="UP000035681">
    <property type="component" value="Unplaced"/>
</dbReference>
<evidence type="ECO:0000313" key="3">
    <source>
        <dbReference type="Proteomes" id="UP000035681"/>
    </source>
</evidence>
<dbReference type="AlphaFoldDB" id="A0AAF5CUU3"/>
<evidence type="ECO:0000256" key="2">
    <source>
        <dbReference type="SAM" id="SignalP"/>
    </source>
</evidence>